<protein>
    <recommendedName>
        <fullName evidence="4">Pilus assembly protein</fullName>
    </recommendedName>
</protein>
<evidence type="ECO:0000313" key="2">
    <source>
        <dbReference type="EMBL" id="MBE5035103.1"/>
    </source>
</evidence>
<keyword evidence="3" id="KW-1185">Reference proteome</keyword>
<evidence type="ECO:0000313" key="3">
    <source>
        <dbReference type="Proteomes" id="UP001516588"/>
    </source>
</evidence>
<proteinExistence type="predicted"/>
<sequence>MKRHIRNEDGHYIVEASIIVPFVLALIIAIGSMCQIAGIKENIVHSSADEMRAAMINSYIYGTDINLGNRLEKRIIEENPSVIDTDVNGFMSGFTKAGHDELLTINVKYGVDITTPIPLDDEISEKLSFTGRKFVGKNGDGTAFGFDNMEKQEDADTVYIFPKDGQKYHKKDCTFVAPEAIEVILNEDLRKEYFPCESCDTKELANGATVYIFEAYGDSYHRKNCSTIEKNIIAIDRETAEEKGYTPCKKCGG</sequence>
<organism evidence="2 3">
    <name type="scientific">Gallibacter intestinalis</name>
    <dbReference type="NCBI Taxonomy" id="2779356"/>
    <lineage>
        <taxon>Bacteria</taxon>
        <taxon>Bacillati</taxon>
        <taxon>Bacillota</taxon>
        <taxon>Clostridia</taxon>
        <taxon>Eubacteriales</taxon>
        <taxon>Eubacteriaceae</taxon>
        <taxon>Gallibacter</taxon>
    </lineage>
</organism>
<dbReference type="RefSeq" id="WP_226384769.1">
    <property type="nucleotide sequence ID" value="NZ_JADCKA010000002.1"/>
</dbReference>
<comment type="caution">
    <text evidence="2">The sequence shown here is derived from an EMBL/GenBank/DDBJ whole genome shotgun (WGS) entry which is preliminary data.</text>
</comment>
<feature type="transmembrane region" description="Helical" evidence="1">
    <location>
        <begin position="12"/>
        <end position="33"/>
    </location>
</feature>
<evidence type="ECO:0000256" key="1">
    <source>
        <dbReference type="SAM" id="Phobius"/>
    </source>
</evidence>
<accession>A0ABR9QW41</accession>
<keyword evidence="1" id="KW-0812">Transmembrane</keyword>
<evidence type="ECO:0008006" key="4">
    <source>
        <dbReference type="Google" id="ProtNLM"/>
    </source>
</evidence>
<keyword evidence="1" id="KW-0472">Membrane</keyword>
<name>A0ABR9QW41_9FIRM</name>
<dbReference type="Proteomes" id="UP001516588">
    <property type="component" value="Unassembled WGS sequence"/>
</dbReference>
<gene>
    <name evidence="2" type="ORF">INF20_02270</name>
</gene>
<reference evidence="2 3" key="1">
    <citation type="submission" date="2020-10" db="EMBL/GenBank/DDBJ databases">
        <title>ChiBAC.</title>
        <authorList>
            <person name="Zenner C."/>
            <person name="Hitch T.C.A."/>
            <person name="Clavel T."/>
        </authorList>
    </citation>
    <scope>NUCLEOTIDE SEQUENCE [LARGE SCALE GENOMIC DNA]</scope>
    <source>
        <strain evidence="2 3">DSM 108706</strain>
    </source>
</reference>
<keyword evidence="1" id="KW-1133">Transmembrane helix</keyword>
<dbReference type="EMBL" id="JADCKA010000002">
    <property type="protein sequence ID" value="MBE5035103.1"/>
    <property type="molecule type" value="Genomic_DNA"/>
</dbReference>